<dbReference type="InterPro" id="IPR000843">
    <property type="entry name" value="HTH_LacI"/>
</dbReference>
<dbReference type="CDD" id="cd01392">
    <property type="entry name" value="HTH_LacI"/>
    <property type="match status" value="1"/>
</dbReference>
<dbReference type="PROSITE" id="PS50932">
    <property type="entry name" value="HTH_LACI_2"/>
    <property type="match status" value="1"/>
</dbReference>
<dbReference type="AlphaFoldDB" id="F5YPI4"/>
<dbReference type="InterPro" id="IPR010982">
    <property type="entry name" value="Lambda_DNA-bd_dom_sf"/>
</dbReference>
<dbReference type="eggNOG" id="COG1609">
    <property type="taxonomic scope" value="Bacteria"/>
</dbReference>
<organism evidence="6 7">
    <name type="scientific">Treponema primitia (strain ATCC BAA-887 / DSM 12427 / ZAS-2)</name>
    <dbReference type="NCBI Taxonomy" id="545694"/>
    <lineage>
        <taxon>Bacteria</taxon>
        <taxon>Pseudomonadati</taxon>
        <taxon>Spirochaetota</taxon>
        <taxon>Spirochaetia</taxon>
        <taxon>Spirochaetales</taxon>
        <taxon>Treponemataceae</taxon>
        <taxon>Treponema</taxon>
    </lineage>
</organism>
<dbReference type="SMART" id="SM00354">
    <property type="entry name" value="HTH_LACI"/>
    <property type="match status" value="1"/>
</dbReference>
<dbReference type="InterPro" id="IPR028082">
    <property type="entry name" value="Peripla_BP_I"/>
</dbReference>
<dbReference type="EMBL" id="CP001843">
    <property type="protein sequence ID" value="AEF83752.1"/>
    <property type="molecule type" value="Genomic_DNA"/>
</dbReference>
<dbReference type="Pfam" id="PF00356">
    <property type="entry name" value="LacI"/>
    <property type="match status" value="1"/>
</dbReference>
<dbReference type="SUPFAM" id="SSF47413">
    <property type="entry name" value="lambda repressor-like DNA-binding domains"/>
    <property type="match status" value="1"/>
</dbReference>
<feature type="domain" description="HTH merR-type" evidence="5">
    <location>
        <begin position="1"/>
        <end position="17"/>
    </location>
</feature>
<dbReference type="STRING" id="545694.TREPR_1513"/>
<evidence type="ECO:0000256" key="1">
    <source>
        <dbReference type="ARBA" id="ARBA00023015"/>
    </source>
</evidence>
<dbReference type="InterPro" id="IPR046335">
    <property type="entry name" value="LacI/GalR-like_sensor"/>
</dbReference>
<dbReference type="GO" id="GO:0000976">
    <property type="term" value="F:transcription cis-regulatory region binding"/>
    <property type="evidence" value="ECO:0007669"/>
    <property type="project" value="TreeGrafter"/>
</dbReference>
<sequence length="327" mass="35645">MTMRELAKICGVSPATVSRSINGQAPVNELTRQKINTAIARHGYAPRPIHRSPQADRCNMIGLMLPTMDHDFFQCVLGTILGTLPRYRQGIVIIPEDTGALEELHRIPLDGVILLSEEISPDIILKLNSLGLALVMCGALSLSRSFSAVHVDDLAAAYDGTNYLLDLGHRKIGLIAHSPFSISSGFQRIAGCRKAMEDRGLALLDHLVISDGCDYEKGYRGAQTLLEREPELSAIFAHSDTAALGVMSALEDRGVKVPGDVSVLGFDDTGAGERSRPRLSSVHQPIPDIVAKSLELLIHDIEHPEAKNRESVILPHTITRRDSCREI</sequence>
<dbReference type="RefSeq" id="WP_015708593.1">
    <property type="nucleotide sequence ID" value="NC_015578.1"/>
</dbReference>
<proteinExistence type="predicted"/>
<dbReference type="Pfam" id="PF13377">
    <property type="entry name" value="Peripla_BP_3"/>
    <property type="match status" value="1"/>
</dbReference>
<dbReference type="PROSITE" id="PS50937">
    <property type="entry name" value="HTH_MERR_2"/>
    <property type="match status" value="1"/>
</dbReference>
<keyword evidence="3" id="KW-0804">Transcription</keyword>
<name>F5YPI4_TREPZ</name>
<dbReference type="HOGENOM" id="CLU_037628_6_1_12"/>
<evidence type="ECO:0000256" key="3">
    <source>
        <dbReference type="ARBA" id="ARBA00023163"/>
    </source>
</evidence>
<reference evidence="6 7" key="2">
    <citation type="journal article" date="2011" name="ISME J.">
        <title>RNA-seq reveals cooperative metabolic interactions between two termite-gut spirochete species in co-culture.</title>
        <authorList>
            <person name="Rosenthal A.Z."/>
            <person name="Matson E.G."/>
            <person name="Eldar A."/>
            <person name="Leadbetter J.R."/>
        </authorList>
    </citation>
    <scope>NUCLEOTIDE SEQUENCE [LARGE SCALE GENOMIC DNA]</scope>
    <source>
        <strain evidence="7">ATCC BAA-887 / DSM 12427 / ZAS-2</strain>
    </source>
</reference>
<protein>
    <submittedName>
        <fullName evidence="6">Putative transcriptional regulator</fullName>
    </submittedName>
</protein>
<reference evidence="7" key="1">
    <citation type="submission" date="2009-12" db="EMBL/GenBank/DDBJ databases">
        <title>Complete sequence of Treponema primitia strain ZAS-2.</title>
        <authorList>
            <person name="Tetu S.G."/>
            <person name="Matson E."/>
            <person name="Ren Q."/>
            <person name="Seshadri R."/>
            <person name="Elbourne L."/>
            <person name="Hassan K.A."/>
            <person name="Durkin A."/>
            <person name="Radune D."/>
            <person name="Mohamoud Y."/>
            <person name="Shay R."/>
            <person name="Jin S."/>
            <person name="Zhang X."/>
            <person name="Lucey K."/>
            <person name="Ballor N.R."/>
            <person name="Ottesen E."/>
            <person name="Rosenthal R."/>
            <person name="Allen A."/>
            <person name="Leadbetter J.R."/>
            <person name="Paulsen I.T."/>
        </authorList>
    </citation>
    <scope>NUCLEOTIDE SEQUENCE [LARGE SCALE GENOMIC DNA]</scope>
    <source>
        <strain evidence="7">ATCC BAA-887 / DSM 12427 / ZAS-2</strain>
    </source>
</reference>
<dbReference type="KEGG" id="tpi:TREPR_1513"/>
<evidence type="ECO:0000259" key="4">
    <source>
        <dbReference type="PROSITE" id="PS50932"/>
    </source>
</evidence>
<dbReference type="SUPFAM" id="SSF53822">
    <property type="entry name" value="Periplasmic binding protein-like I"/>
    <property type="match status" value="1"/>
</dbReference>
<keyword evidence="7" id="KW-1185">Reference proteome</keyword>
<keyword evidence="1" id="KW-0805">Transcription regulation</keyword>
<dbReference type="PANTHER" id="PTHR30146:SF109">
    <property type="entry name" value="HTH-TYPE TRANSCRIPTIONAL REGULATOR GALS"/>
    <property type="match status" value="1"/>
</dbReference>
<dbReference type="PANTHER" id="PTHR30146">
    <property type="entry name" value="LACI-RELATED TRANSCRIPTIONAL REPRESSOR"/>
    <property type="match status" value="1"/>
</dbReference>
<evidence type="ECO:0000259" key="5">
    <source>
        <dbReference type="PROSITE" id="PS50937"/>
    </source>
</evidence>
<dbReference type="GO" id="GO:0003700">
    <property type="term" value="F:DNA-binding transcription factor activity"/>
    <property type="evidence" value="ECO:0007669"/>
    <property type="project" value="TreeGrafter"/>
</dbReference>
<dbReference type="Proteomes" id="UP000009223">
    <property type="component" value="Chromosome"/>
</dbReference>
<evidence type="ECO:0000313" key="6">
    <source>
        <dbReference type="EMBL" id="AEF83752.1"/>
    </source>
</evidence>
<evidence type="ECO:0000313" key="7">
    <source>
        <dbReference type="Proteomes" id="UP000009223"/>
    </source>
</evidence>
<accession>F5YPI4</accession>
<dbReference type="Gene3D" id="1.10.260.40">
    <property type="entry name" value="lambda repressor-like DNA-binding domains"/>
    <property type="match status" value="1"/>
</dbReference>
<evidence type="ECO:0000256" key="2">
    <source>
        <dbReference type="ARBA" id="ARBA00023125"/>
    </source>
</evidence>
<dbReference type="Gene3D" id="3.40.50.2300">
    <property type="match status" value="2"/>
</dbReference>
<feature type="domain" description="HTH lacI-type" evidence="4">
    <location>
        <begin position="1"/>
        <end position="55"/>
    </location>
</feature>
<gene>
    <name evidence="6" type="ordered locus">TREPR_1513</name>
</gene>
<dbReference type="InterPro" id="IPR000551">
    <property type="entry name" value="MerR-type_HTH_dom"/>
</dbReference>
<keyword evidence="2" id="KW-0238">DNA-binding</keyword>